<dbReference type="GO" id="GO:0032259">
    <property type="term" value="P:methylation"/>
    <property type="evidence" value="ECO:0007669"/>
    <property type="project" value="UniProtKB-KW"/>
</dbReference>
<dbReference type="EMBL" id="FOHN01000004">
    <property type="protein sequence ID" value="SES85689.1"/>
    <property type="molecule type" value="Genomic_DNA"/>
</dbReference>
<dbReference type="InterPro" id="IPR029063">
    <property type="entry name" value="SAM-dependent_MTases_sf"/>
</dbReference>
<dbReference type="CDD" id="cd02440">
    <property type="entry name" value="AdoMet_MTases"/>
    <property type="match status" value="1"/>
</dbReference>
<dbReference type="AlphaFoldDB" id="A0A1H9ZV80"/>
<dbReference type="PANTHER" id="PTHR35276">
    <property type="entry name" value="S-ADENOSYL-L-METHIONINE-DEPENDENT METHYLTRANSFERASES SUPERFAMILY PROTEIN"/>
    <property type="match status" value="1"/>
</dbReference>
<dbReference type="RefSeq" id="WP_092476690.1">
    <property type="nucleotide sequence ID" value="NZ_FOHN01000004.1"/>
</dbReference>
<dbReference type="SUPFAM" id="SSF53335">
    <property type="entry name" value="S-adenosyl-L-methionine-dependent methyltransferases"/>
    <property type="match status" value="1"/>
</dbReference>
<dbReference type="OrthoDB" id="9792989at2"/>
<keyword evidence="2" id="KW-1185">Reference proteome</keyword>
<reference evidence="1 2" key="1">
    <citation type="submission" date="2016-10" db="EMBL/GenBank/DDBJ databases">
        <authorList>
            <person name="de Groot N.N."/>
        </authorList>
    </citation>
    <scope>NUCLEOTIDE SEQUENCE [LARGE SCALE GENOMIC DNA]</scope>
    <source>
        <strain evidence="1 2">DSM 1801</strain>
    </source>
</reference>
<gene>
    <name evidence="1" type="ORF">SAMN04487772_104132</name>
</gene>
<protein>
    <submittedName>
        <fullName evidence="1">Putative rRNA methylase</fullName>
    </submittedName>
</protein>
<name>A0A1H9ZV80_9FIRM</name>
<evidence type="ECO:0000313" key="1">
    <source>
        <dbReference type="EMBL" id="SES85689.1"/>
    </source>
</evidence>
<organism evidence="1 2">
    <name type="scientific">[Clostridium] polysaccharolyticum</name>
    <dbReference type="NCBI Taxonomy" id="29364"/>
    <lineage>
        <taxon>Bacteria</taxon>
        <taxon>Bacillati</taxon>
        <taxon>Bacillota</taxon>
        <taxon>Clostridia</taxon>
        <taxon>Lachnospirales</taxon>
        <taxon>Lachnospiraceae</taxon>
    </lineage>
</organism>
<proteinExistence type="predicted"/>
<dbReference type="Proteomes" id="UP000199800">
    <property type="component" value="Unassembled WGS sequence"/>
</dbReference>
<dbReference type="Pfam" id="PF06962">
    <property type="entry name" value="rRNA_methylase"/>
    <property type="match status" value="1"/>
</dbReference>
<evidence type="ECO:0000313" key="2">
    <source>
        <dbReference type="Proteomes" id="UP000199800"/>
    </source>
</evidence>
<dbReference type="PANTHER" id="PTHR35276:SF1">
    <property type="entry name" value="TRNA (MNM(5)S(2)U34)-METHYLTRANSFERASE, CHLOROPLASTIC"/>
    <property type="match status" value="1"/>
</dbReference>
<dbReference type="GO" id="GO:0008168">
    <property type="term" value="F:methyltransferase activity"/>
    <property type="evidence" value="ECO:0007669"/>
    <property type="project" value="UniProtKB-KW"/>
</dbReference>
<dbReference type="Gene3D" id="3.40.50.150">
    <property type="entry name" value="Vaccinia Virus protein VP39"/>
    <property type="match status" value="1"/>
</dbReference>
<accession>A0A1H9ZV80</accession>
<dbReference type="STRING" id="29364.SAMN04487772_104132"/>
<keyword evidence="1" id="KW-0489">Methyltransferase</keyword>
<dbReference type="InterPro" id="IPR010719">
    <property type="entry name" value="MnmM_MeTrfase"/>
</dbReference>
<keyword evidence="1" id="KW-0808">Transferase</keyword>
<sequence>MKRYTITEYTQDVFRKWLKEDGLYIDATVGNGHDTEFLCKGVESGKVIGFDVQQLAIDHTAKRLEKAGIRARCQLVLDGHEHLMKYVEPESVDGIMFNFGYLPGGDHQCATRKETSIKAIEEGLRALKPGGILSMCIYSGQDTGFEEKDGILEYLKEVDQKKFVIIKSEFYNRPNNPPVPVFVIKQ</sequence>